<dbReference type="InterPro" id="IPR008271">
    <property type="entry name" value="Ser/Thr_kinase_AS"/>
</dbReference>
<dbReference type="PROSITE" id="PS00107">
    <property type="entry name" value="PROTEIN_KINASE_ATP"/>
    <property type="match status" value="1"/>
</dbReference>
<reference evidence="9 10" key="1">
    <citation type="submission" date="2020-08" db="EMBL/GenBank/DDBJ databases">
        <title>Sequencing the genomes of 1000 actinobacteria strains.</title>
        <authorList>
            <person name="Klenk H.-P."/>
        </authorList>
    </citation>
    <scope>NUCLEOTIDE SEQUENCE [LARGE SCALE GENOMIC DNA]</scope>
    <source>
        <strain evidence="9 10">DSM 45809</strain>
    </source>
</reference>
<dbReference type="AlphaFoldDB" id="A0A7W7GZW0"/>
<evidence type="ECO:0000259" key="8">
    <source>
        <dbReference type="PROSITE" id="PS50011"/>
    </source>
</evidence>
<keyword evidence="10" id="KW-1185">Reference proteome</keyword>
<keyword evidence="5" id="KW-0418">Kinase</keyword>
<dbReference type="InterPro" id="IPR000719">
    <property type="entry name" value="Prot_kinase_dom"/>
</dbReference>
<dbReference type="Proteomes" id="UP000546162">
    <property type="component" value="Unassembled WGS sequence"/>
</dbReference>
<proteinExistence type="predicted"/>
<dbReference type="Gene3D" id="3.30.200.20">
    <property type="entry name" value="Phosphorylase Kinase, domain 1"/>
    <property type="match status" value="1"/>
</dbReference>
<keyword evidence="3" id="KW-0808">Transferase</keyword>
<comment type="caution">
    <text evidence="9">The sequence shown here is derived from an EMBL/GenBank/DDBJ whole genome shotgun (WGS) entry which is preliminary data.</text>
</comment>
<organism evidence="9 10">
    <name type="scientific">Actinoplanes octamycinicus</name>
    <dbReference type="NCBI Taxonomy" id="135948"/>
    <lineage>
        <taxon>Bacteria</taxon>
        <taxon>Bacillati</taxon>
        <taxon>Actinomycetota</taxon>
        <taxon>Actinomycetes</taxon>
        <taxon>Micromonosporales</taxon>
        <taxon>Micromonosporaceae</taxon>
        <taxon>Actinoplanes</taxon>
    </lineage>
</organism>
<dbReference type="InterPro" id="IPR017441">
    <property type="entry name" value="Protein_kinase_ATP_BS"/>
</dbReference>
<keyword evidence="2" id="KW-0723">Serine/threonine-protein kinase</keyword>
<name>A0A7W7GZW0_9ACTN</name>
<dbReference type="EC" id="2.7.11.1" evidence="1"/>
<feature type="domain" description="Protein kinase" evidence="8">
    <location>
        <begin position="14"/>
        <end position="264"/>
    </location>
</feature>
<accession>A0A7W7GZW0</accession>
<feature type="binding site" evidence="7">
    <location>
        <position position="43"/>
    </location>
    <ligand>
        <name>ATP</name>
        <dbReference type="ChEBI" id="CHEBI:30616"/>
    </ligand>
</feature>
<dbReference type="PROSITE" id="PS00108">
    <property type="entry name" value="PROTEIN_KINASE_ST"/>
    <property type="match status" value="1"/>
</dbReference>
<dbReference type="InterPro" id="IPR011009">
    <property type="entry name" value="Kinase-like_dom_sf"/>
</dbReference>
<evidence type="ECO:0000313" key="9">
    <source>
        <dbReference type="EMBL" id="MBB4741369.1"/>
    </source>
</evidence>
<dbReference type="EMBL" id="JACHNB010000001">
    <property type="protein sequence ID" value="MBB4741369.1"/>
    <property type="molecule type" value="Genomic_DNA"/>
</dbReference>
<evidence type="ECO:0000256" key="6">
    <source>
        <dbReference type="ARBA" id="ARBA00022840"/>
    </source>
</evidence>
<dbReference type="PANTHER" id="PTHR43289">
    <property type="entry name" value="MITOGEN-ACTIVATED PROTEIN KINASE KINASE KINASE 20-RELATED"/>
    <property type="match status" value="1"/>
</dbReference>
<keyword evidence="6 7" id="KW-0067">ATP-binding</keyword>
<dbReference type="SUPFAM" id="SSF56112">
    <property type="entry name" value="Protein kinase-like (PK-like)"/>
    <property type="match status" value="1"/>
</dbReference>
<dbReference type="PROSITE" id="PS50011">
    <property type="entry name" value="PROTEIN_KINASE_DOM"/>
    <property type="match status" value="1"/>
</dbReference>
<dbReference type="SMART" id="SM00220">
    <property type="entry name" value="S_TKc"/>
    <property type="match status" value="1"/>
</dbReference>
<evidence type="ECO:0000256" key="4">
    <source>
        <dbReference type="ARBA" id="ARBA00022741"/>
    </source>
</evidence>
<evidence type="ECO:0000256" key="5">
    <source>
        <dbReference type="ARBA" id="ARBA00022777"/>
    </source>
</evidence>
<dbReference type="GO" id="GO:0005524">
    <property type="term" value="F:ATP binding"/>
    <property type="evidence" value="ECO:0007669"/>
    <property type="project" value="UniProtKB-UniRule"/>
</dbReference>
<evidence type="ECO:0000256" key="7">
    <source>
        <dbReference type="PROSITE-ProRule" id="PRU10141"/>
    </source>
</evidence>
<evidence type="ECO:0000256" key="1">
    <source>
        <dbReference type="ARBA" id="ARBA00012513"/>
    </source>
</evidence>
<protein>
    <recommendedName>
        <fullName evidence="1">non-specific serine/threonine protein kinase</fullName>
        <ecNumber evidence="1">2.7.11.1</ecNumber>
    </recommendedName>
</protein>
<gene>
    <name evidence="9" type="ORF">BJY16_004828</name>
</gene>
<dbReference type="PANTHER" id="PTHR43289:SF6">
    <property type="entry name" value="SERINE_THREONINE-PROTEIN KINASE NEKL-3"/>
    <property type="match status" value="1"/>
</dbReference>
<dbReference type="RefSeq" id="WP_185041865.1">
    <property type="nucleotide sequence ID" value="NZ_BAABFG010000005.1"/>
</dbReference>
<sequence length="515" mass="54838">MAVDGTDDRVGGRYRLLEVVGSGGMGRVWRAEDDLLLRTVAVKEVAVPSAAPLVSEAMREARAAARLDHPGVVKVFDVVWRRGRCWIVMEYVPSRSLQQVIRDDGPLPVHQAARIGLRMLAALRAAHAAGVLHRDVKPDNVLLAADGRVVLTDFGLATFGAGVDGPDPRLGSPSFIAPERLRAADAGAASDLWSFGATLYAAVEGRTPFARADAGTALRALLDEPPDPPVRAGAMAPLLLDLLVKDPAERPGAAEVDARLRAIVSGPAELDARLRGIVSGPAGARPDGAAVGEAPPRTRRVRLVLAGTAALLTAAGLIVIGQRSDERARTVTPAAMMSEALAAPPRIGACGPGTPAPVTAADRNVPTRLPAGWVWFRDPSGFALALPAGWRRAVTGNDVCFSDPQGRRAFTVTMSPVVTRRPLAYWQGRERADLAAGSLPGYARISMGVLLLRDGGADWEYTWRPDSDTVRHERRVLLAVGDGRSYLLRWAVTDADWPASRALQRHLVDLFASAR</sequence>
<evidence type="ECO:0000313" key="10">
    <source>
        <dbReference type="Proteomes" id="UP000546162"/>
    </source>
</evidence>
<keyword evidence="4 7" id="KW-0547">Nucleotide-binding</keyword>
<dbReference type="Pfam" id="PF00069">
    <property type="entry name" value="Pkinase"/>
    <property type="match status" value="1"/>
</dbReference>
<evidence type="ECO:0000256" key="3">
    <source>
        <dbReference type="ARBA" id="ARBA00022679"/>
    </source>
</evidence>
<dbReference type="GO" id="GO:0004674">
    <property type="term" value="F:protein serine/threonine kinase activity"/>
    <property type="evidence" value="ECO:0007669"/>
    <property type="project" value="UniProtKB-KW"/>
</dbReference>
<dbReference type="Gene3D" id="1.10.510.10">
    <property type="entry name" value="Transferase(Phosphotransferase) domain 1"/>
    <property type="match status" value="1"/>
</dbReference>
<dbReference type="CDD" id="cd14014">
    <property type="entry name" value="STKc_PknB_like"/>
    <property type="match status" value="1"/>
</dbReference>
<evidence type="ECO:0000256" key="2">
    <source>
        <dbReference type="ARBA" id="ARBA00022527"/>
    </source>
</evidence>